<dbReference type="SMART" id="SM00429">
    <property type="entry name" value="IPT"/>
    <property type="match status" value="7"/>
</dbReference>
<feature type="region of interest" description="Disordered" evidence="2">
    <location>
        <begin position="164"/>
        <end position="207"/>
    </location>
</feature>
<gene>
    <name evidence="5" type="ORF">J6I44_17265</name>
</gene>
<feature type="non-terminal residue" evidence="5">
    <location>
        <position position="761"/>
    </location>
</feature>
<dbReference type="Gene3D" id="2.60.40.10">
    <property type="entry name" value="Immunoglobulins"/>
    <property type="match status" value="8"/>
</dbReference>
<dbReference type="SUPFAM" id="SSF81296">
    <property type="entry name" value="E set domains"/>
    <property type="match status" value="8"/>
</dbReference>
<proteinExistence type="predicted"/>
<feature type="signal peptide" evidence="3">
    <location>
        <begin position="1"/>
        <end position="25"/>
    </location>
</feature>
<dbReference type="PANTHER" id="PTHR46769:SF2">
    <property type="entry name" value="FIBROCYSTIN-L ISOFORM 2 PRECURSOR-RELATED"/>
    <property type="match status" value="1"/>
</dbReference>
<feature type="region of interest" description="Disordered" evidence="2">
    <location>
        <begin position="595"/>
        <end position="616"/>
    </location>
</feature>
<feature type="domain" description="IPT/TIG" evidence="4">
    <location>
        <begin position="613"/>
        <end position="693"/>
    </location>
</feature>
<sequence length="761" mass="75545">MSNKALLFTLVVALFTLMMSCNDNGPGKINLEITAVSPDSGSVGTEVTISGSGFVPKASDNIVRFNDTEAQVLSVTSEKIVTKVPVGATSGPIVVEVGGKEVTGPSFVITDGNGGGDALSITTLDPMEGPIGTEVTITGTGFSPQASENVVTFDGTLTEVKSVNAPSDAKANPAITDSSSAKDVSPKGTLDAETTNPSHNKSFTDTSNTVQATDELVITVPSGVDIGLATVELTVDGETVNGPDFNVTEGDNGGDAPSIDSIDPTEGPTGTEVTITGSNFGATADENTVKFGDTEATINSASATEVVAVVPDGLSPGAVDVTLTTNGQTATAPDQFTVTDDGGGDNNPSIGNIDPTEGPTGTEVTITGSNFGPNPEDNTVTFNGAEATVSSASDTELVVIVPEDATTGPVEVTVDGNTATGPDFTVTDDGGGDNNPSIDGINPTEGPTGTEVTINGSNFGPNPEDNIVTFNGAEATVSSASDTELVVIVPEDATTGPVEVTVDGNTATGPDFTVTDDGGGDNNPSIDGINPTEGPTGTAVTITGSNFSATADNNTVQFGDATAEITAASETELTAVVPDELSPGDVVPVSVTVNSQSATGPDFTVTEGDNNNPPSIDGITPTEGPIGTEVTITGSNFSPTASENTVTFDGTEATVNSASETELVAVVPDGATTGPVAVTVDGQTATGPDFTVTDGGGGGEAPAIDAIDPTEGPTGTAVTITGTNFSATAGDNTVEFGSATATVTSASTTELVAEVPSELSA</sequence>
<protein>
    <submittedName>
        <fullName evidence="5">IPT/TIG domain-containing protein</fullName>
    </submittedName>
</protein>
<comment type="caution">
    <text evidence="5">The sequence shown here is derived from an EMBL/GenBank/DDBJ whole genome shotgun (WGS) entry which is preliminary data.</text>
</comment>
<reference evidence="5 6" key="1">
    <citation type="submission" date="2021-03" db="EMBL/GenBank/DDBJ databases">
        <title>Aliifodinibius sp. nov., a new bacterium isolated from saline soil.</title>
        <authorList>
            <person name="Galisteo C."/>
            <person name="De La Haba R."/>
            <person name="Sanchez-Porro C."/>
            <person name="Ventosa A."/>
        </authorList>
    </citation>
    <scope>NUCLEOTIDE SEQUENCE [LARGE SCALE GENOMIC DNA]</scope>
    <source>
        <strain evidence="5 6">1BSP15-2V2</strain>
    </source>
</reference>
<feature type="domain" description="IPT/TIG" evidence="4">
    <location>
        <begin position="347"/>
        <end position="427"/>
    </location>
</feature>
<feature type="region of interest" description="Disordered" evidence="2">
    <location>
        <begin position="415"/>
        <end position="446"/>
    </location>
</feature>
<evidence type="ECO:0000256" key="1">
    <source>
        <dbReference type="ARBA" id="ARBA00022729"/>
    </source>
</evidence>
<evidence type="ECO:0000259" key="4">
    <source>
        <dbReference type="SMART" id="SM00429"/>
    </source>
</evidence>
<dbReference type="CDD" id="cd00603">
    <property type="entry name" value="IPT_PCSR"/>
    <property type="match status" value="7"/>
</dbReference>
<dbReference type="InterPro" id="IPR052387">
    <property type="entry name" value="Fibrocystin"/>
</dbReference>
<dbReference type="InterPro" id="IPR014756">
    <property type="entry name" value="Ig_E-set"/>
</dbReference>
<dbReference type="EMBL" id="JAGGJA010000015">
    <property type="protein sequence ID" value="MCW9708614.1"/>
    <property type="molecule type" value="Genomic_DNA"/>
</dbReference>
<feature type="domain" description="IPT/TIG" evidence="4">
    <location>
        <begin position="523"/>
        <end position="606"/>
    </location>
</feature>
<dbReference type="PANTHER" id="PTHR46769">
    <property type="entry name" value="POLYCYSTIC KIDNEY AND HEPATIC DISEASE 1 (AUTOSOMAL RECESSIVE)-LIKE 1"/>
    <property type="match status" value="1"/>
</dbReference>
<evidence type="ECO:0000256" key="3">
    <source>
        <dbReference type="SAM" id="SignalP"/>
    </source>
</evidence>
<evidence type="ECO:0000313" key="5">
    <source>
        <dbReference type="EMBL" id="MCW9708614.1"/>
    </source>
</evidence>
<name>A0ABT3PRZ1_9BACT</name>
<evidence type="ECO:0000313" key="6">
    <source>
        <dbReference type="Proteomes" id="UP001207918"/>
    </source>
</evidence>
<feature type="domain" description="IPT/TIG" evidence="4">
    <location>
        <begin position="118"/>
        <end position="248"/>
    </location>
</feature>
<dbReference type="RefSeq" id="WP_265767401.1">
    <property type="nucleotide sequence ID" value="NZ_JAGGJA010000015.1"/>
</dbReference>
<keyword evidence="6" id="KW-1185">Reference proteome</keyword>
<dbReference type="InterPro" id="IPR013783">
    <property type="entry name" value="Ig-like_fold"/>
</dbReference>
<keyword evidence="1 3" id="KW-0732">Signal</keyword>
<accession>A0ABT3PRZ1</accession>
<feature type="compositionally biased region" description="Polar residues" evidence="2">
    <location>
        <begin position="192"/>
        <end position="207"/>
    </location>
</feature>
<feature type="chain" id="PRO_5047097650" evidence="3">
    <location>
        <begin position="26"/>
        <end position="761"/>
    </location>
</feature>
<dbReference type="Pfam" id="PF01833">
    <property type="entry name" value="TIG"/>
    <property type="match status" value="8"/>
</dbReference>
<dbReference type="Proteomes" id="UP001207918">
    <property type="component" value="Unassembled WGS sequence"/>
</dbReference>
<feature type="domain" description="IPT/TIG" evidence="4">
    <location>
        <begin position="256"/>
        <end position="339"/>
    </location>
</feature>
<feature type="domain" description="IPT/TIG" evidence="4">
    <location>
        <begin position="30"/>
        <end position="110"/>
    </location>
</feature>
<organism evidence="5 6">
    <name type="scientific">Fodinibius salsisoli</name>
    <dbReference type="NCBI Taxonomy" id="2820877"/>
    <lineage>
        <taxon>Bacteria</taxon>
        <taxon>Pseudomonadati</taxon>
        <taxon>Balneolota</taxon>
        <taxon>Balneolia</taxon>
        <taxon>Balneolales</taxon>
        <taxon>Balneolaceae</taxon>
        <taxon>Fodinibius</taxon>
    </lineage>
</organism>
<feature type="domain" description="IPT/TIG" evidence="4">
    <location>
        <begin position="435"/>
        <end position="515"/>
    </location>
</feature>
<evidence type="ECO:0000256" key="2">
    <source>
        <dbReference type="SAM" id="MobiDB-lite"/>
    </source>
</evidence>
<dbReference type="PROSITE" id="PS51257">
    <property type="entry name" value="PROKAR_LIPOPROTEIN"/>
    <property type="match status" value="1"/>
</dbReference>
<dbReference type="InterPro" id="IPR002909">
    <property type="entry name" value="IPT_dom"/>
</dbReference>